<reference evidence="8" key="2">
    <citation type="journal article" date="2015" name="ISME J.">
        <title>A new class of marine Euryarchaeota group II from the Mediterranean deep chlorophyll maximum.</title>
        <authorList>
            <person name="Martin-Cuadrado A.B."/>
            <person name="Garcia-Heredia I."/>
            <person name="Molto A.G."/>
            <person name="Lopez-Ubeda R."/>
            <person name="Kimes N."/>
            <person name="Lopez-Garcia P."/>
            <person name="Moreira D."/>
            <person name="Rodriguez-Valera F."/>
        </authorList>
    </citation>
    <scope>NUCLEOTIDE SEQUENCE</scope>
</reference>
<dbReference type="PANTHER" id="PTHR10849">
    <property type="entry name" value="NADH DEHYDROGENASE UBIQUINONE IRON-SULFUR PROTEIN 8, MITOCHONDRIAL"/>
    <property type="match status" value="1"/>
</dbReference>
<evidence type="ECO:0000256" key="3">
    <source>
        <dbReference type="ARBA" id="ARBA00022737"/>
    </source>
</evidence>
<protein>
    <recommendedName>
        <fullName evidence="7">4Fe-4S ferredoxin-type domain-containing protein</fullName>
    </recommendedName>
</protein>
<dbReference type="InterPro" id="IPR010226">
    <property type="entry name" value="NADH_quinone_OxRdtase_chainI"/>
</dbReference>
<dbReference type="PROSITE" id="PS51379">
    <property type="entry name" value="4FE4S_FER_2"/>
    <property type="match status" value="2"/>
</dbReference>
<feature type="domain" description="4Fe-4S ferredoxin-type" evidence="7">
    <location>
        <begin position="236"/>
        <end position="265"/>
    </location>
</feature>
<keyword evidence="1" id="KW-0004">4Fe-4S</keyword>
<dbReference type="GO" id="GO:0003954">
    <property type="term" value="F:NADH dehydrogenase activity"/>
    <property type="evidence" value="ECO:0007669"/>
    <property type="project" value="TreeGrafter"/>
</dbReference>
<keyword evidence="2" id="KW-0479">Metal-binding</keyword>
<dbReference type="InterPro" id="IPR017896">
    <property type="entry name" value="4Fe4S_Fe-S-bd"/>
</dbReference>
<accession>A0A1B1TAH3</accession>
<evidence type="ECO:0000313" key="8">
    <source>
        <dbReference type="EMBL" id="ANV79282.1"/>
    </source>
</evidence>
<evidence type="ECO:0000256" key="4">
    <source>
        <dbReference type="ARBA" id="ARBA00023004"/>
    </source>
</evidence>
<dbReference type="Pfam" id="PF00037">
    <property type="entry name" value="Fer4"/>
    <property type="match status" value="2"/>
</dbReference>
<proteinExistence type="predicted"/>
<dbReference type="GO" id="GO:0046872">
    <property type="term" value="F:metal ion binding"/>
    <property type="evidence" value="ECO:0007669"/>
    <property type="project" value="UniProtKB-KW"/>
</dbReference>
<evidence type="ECO:0000256" key="1">
    <source>
        <dbReference type="ARBA" id="ARBA00022485"/>
    </source>
</evidence>
<feature type="region of interest" description="Disordered" evidence="6">
    <location>
        <begin position="302"/>
        <end position="325"/>
    </location>
</feature>
<evidence type="ECO:0000259" key="7">
    <source>
        <dbReference type="PROSITE" id="PS51379"/>
    </source>
</evidence>
<evidence type="ECO:0000256" key="5">
    <source>
        <dbReference type="ARBA" id="ARBA00023014"/>
    </source>
</evidence>
<keyword evidence="5" id="KW-0411">Iron-sulfur</keyword>
<keyword evidence="4" id="KW-0408">Iron</keyword>
<name>A0A1B1TAH3_9ARCH</name>
<dbReference type="PANTHER" id="PTHR10849:SF35">
    <property type="entry name" value="FORMATE HYDROGENLYASE SUBUNIT 6-RELATED"/>
    <property type="match status" value="1"/>
</dbReference>
<evidence type="ECO:0000256" key="6">
    <source>
        <dbReference type="SAM" id="MobiDB-lite"/>
    </source>
</evidence>
<dbReference type="GO" id="GO:0009060">
    <property type="term" value="P:aerobic respiration"/>
    <property type="evidence" value="ECO:0007669"/>
    <property type="project" value="TreeGrafter"/>
</dbReference>
<keyword evidence="3" id="KW-0677">Repeat</keyword>
<reference evidence="8" key="1">
    <citation type="submission" date="2014-11" db="EMBL/GenBank/DDBJ databases">
        <authorList>
            <person name="Zhu J."/>
            <person name="Qi W."/>
            <person name="Song R."/>
        </authorList>
    </citation>
    <scope>NUCLEOTIDE SEQUENCE</scope>
</reference>
<dbReference type="InterPro" id="IPR017900">
    <property type="entry name" value="4Fe4S_Fe_S_CS"/>
</dbReference>
<sequence>MDYNTGHPHATPNFRNLVIKPMWITLKTALRTVPYIGKAKFLKNNYHGQRANLTDEFTLERIGDNHPSSGQIYAADRESSPALPFLERPVTIMYPYERLEDMEPWLFVPGNYNGRIGIVWETCTACKACVKACPNDCLHMTSETRVNVLDTTDEGDEWHGLGSELESGGLAARRKETFEEIEEFDLMHEHTAPPQQYDFAEVIDISGDKATVRWQDGSGIESVEMSSLKPAEVEIVSGRIDIGRCMFCGLCAEACPFESFFMTNEYDGMTGYTREDLWFDADRTRLLPVVHQERVDMELAKRAQKEKTKREKKAAKAAAAAKSEA</sequence>
<evidence type="ECO:0000256" key="2">
    <source>
        <dbReference type="ARBA" id="ARBA00022723"/>
    </source>
</evidence>
<dbReference type="Gene3D" id="3.30.70.3270">
    <property type="match status" value="2"/>
</dbReference>
<dbReference type="EMBL" id="KP211818">
    <property type="protein sequence ID" value="ANV79282.1"/>
    <property type="molecule type" value="Genomic_DNA"/>
</dbReference>
<dbReference type="GO" id="GO:0051539">
    <property type="term" value="F:4 iron, 4 sulfur cluster binding"/>
    <property type="evidence" value="ECO:0007669"/>
    <property type="project" value="UniProtKB-KW"/>
</dbReference>
<dbReference type="AlphaFoldDB" id="A0A1B1TAH3"/>
<feature type="domain" description="4Fe-4S ferredoxin-type" evidence="7">
    <location>
        <begin position="114"/>
        <end position="143"/>
    </location>
</feature>
<dbReference type="PROSITE" id="PS00198">
    <property type="entry name" value="4FE4S_FER_1"/>
    <property type="match status" value="2"/>
</dbReference>
<dbReference type="SUPFAM" id="SSF54862">
    <property type="entry name" value="4Fe-4S ferredoxins"/>
    <property type="match status" value="1"/>
</dbReference>
<feature type="compositionally biased region" description="Low complexity" evidence="6">
    <location>
        <begin position="316"/>
        <end position="325"/>
    </location>
</feature>
<organism evidence="8">
    <name type="scientific">uncultured Poseidoniia archaeon</name>
    <dbReference type="NCBI Taxonomy" id="1697135"/>
    <lineage>
        <taxon>Archaea</taxon>
        <taxon>Methanobacteriati</taxon>
        <taxon>Thermoplasmatota</taxon>
        <taxon>Candidatus Poseidoniia</taxon>
        <taxon>environmental samples</taxon>
    </lineage>
</organism>
<dbReference type="GO" id="GO:0016020">
    <property type="term" value="C:membrane"/>
    <property type="evidence" value="ECO:0007669"/>
    <property type="project" value="InterPro"/>
</dbReference>